<accession>A0A840W2G9</accession>
<evidence type="ECO:0000313" key="2">
    <source>
        <dbReference type="Proteomes" id="UP000586947"/>
    </source>
</evidence>
<dbReference type="InterPro" id="IPR051159">
    <property type="entry name" value="Hexapeptide_acetyltransf"/>
</dbReference>
<protein>
    <submittedName>
        <fullName evidence="1">Acetyltransferase-like isoleucine patch superfamily enzyme</fullName>
    </submittedName>
</protein>
<dbReference type="SUPFAM" id="SSF51161">
    <property type="entry name" value="Trimeric LpxA-like enzymes"/>
    <property type="match status" value="1"/>
</dbReference>
<dbReference type="InterPro" id="IPR011004">
    <property type="entry name" value="Trimer_LpxA-like_sf"/>
</dbReference>
<dbReference type="InterPro" id="IPR001451">
    <property type="entry name" value="Hexapep"/>
</dbReference>
<sequence>MARALRDRRAAARDPEGFARSLGVNLRGRVRFYGIDRAMFGSEPWLVSLGDNVYITAGVQFITHDGGTLILRKEVPDLEWTAPISIGDDVYLGVRTTILPGVTIGNRCIVGAGSVVTRDIPDNSVAAGVPARVIRSVDDYLDRMRARSLGCGHLPAAEKAAVIRQIYGVPEQAGAGRAGV</sequence>
<dbReference type="AlphaFoldDB" id="A0A840W2G9"/>
<keyword evidence="2" id="KW-1185">Reference proteome</keyword>
<dbReference type="GO" id="GO:0016740">
    <property type="term" value="F:transferase activity"/>
    <property type="evidence" value="ECO:0007669"/>
    <property type="project" value="UniProtKB-KW"/>
</dbReference>
<organism evidence="1 2">
    <name type="scientific">Micromonospora parathelypteridis</name>
    <dbReference type="NCBI Taxonomy" id="1839617"/>
    <lineage>
        <taxon>Bacteria</taxon>
        <taxon>Bacillati</taxon>
        <taxon>Actinomycetota</taxon>
        <taxon>Actinomycetes</taxon>
        <taxon>Micromonosporales</taxon>
        <taxon>Micromonosporaceae</taxon>
        <taxon>Micromonospora</taxon>
    </lineage>
</organism>
<gene>
    <name evidence="1" type="ORF">HNR20_004759</name>
</gene>
<comment type="caution">
    <text evidence="1">The sequence shown here is derived from an EMBL/GenBank/DDBJ whole genome shotgun (WGS) entry which is preliminary data.</text>
</comment>
<proteinExistence type="predicted"/>
<dbReference type="Pfam" id="PF14602">
    <property type="entry name" value="Hexapep_2"/>
    <property type="match status" value="1"/>
</dbReference>
<dbReference type="Gene3D" id="2.160.10.10">
    <property type="entry name" value="Hexapeptide repeat proteins"/>
    <property type="match status" value="1"/>
</dbReference>
<dbReference type="EMBL" id="JACHDP010000001">
    <property type="protein sequence ID" value="MBB5480254.1"/>
    <property type="molecule type" value="Genomic_DNA"/>
</dbReference>
<evidence type="ECO:0000313" key="1">
    <source>
        <dbReference type="EMBL" id="MBB5480254.1"/>
    </source>
</evidence>
<dbReference type="PANTHER" id="PTHR23416">
    <property type="entry name" value="SIALIC ACID SYNTHASE-RELATED"/>
    <property type="match status" value="1"/>
</dbReference>
<name>A0A840W2G9_9ACTN</name>
<dbReference type="RefSeq" id="WP_229687350.1">
    <property type="nucleotide sequence ID" value="NZ_BMNF01000005.1"/>
</dbReference>
<reference evidence="1 2" key="1">
    <citation type="submission" date="2020-08" db="EMBL/GenBank/DDBJ databases">
        <title>Sequencing the genomes of 1000 actinobacteria strains.</title>
        <authorList>
            <person name="Klenk H.-P."/>
        </authorList>
    </citation>
    <scope>NUCLEOTIDE SEQUENCE [LARGE SCALE GENOMIC DNA]</scope>
    <source>
        <strain evidence="1 2">DSM 103125</strain>
    </source>
</reference>
<keyword evidence="1" id="KW-0808">Transferase</keyword>
<dbReference type="Proteomes" id="UP000586947">
    <property type="component" value="Unassembled WGS sequence"/>
</dbReference>